<comment type="cofactor">
    <cofactor evidence="1">
        <name>Mg(2+)</name>
        <dbReference type="ChEBI" id="CHEBI:18420"/>
    </cofactor>
</comment>
<dbReference type="GO" id="GO:0005524">
    <property type="term" value="F:ATP binding"/>
    <property type="evidence" value="ECO:0007669"/>
    <property type="project" value="UniProtKB-KW"/>
</dbReference>
<dbReference type="Proteomes" id="UP000036168">
    <property type="component" value="Unassembled WGS sequence"/>
</dbReference>
<evidence type="ECO:0000259" key="13">
    <source>
        <dbReference type="PROSITE" id="PS50146"/>
    </source>
</evidence>
<dbReference type="Gene3D" id="3.40.50.10330">
    <property type="entry name" value="Probable inorganic polyphosphate/atp-NAD kinase, domain 1"/>
    <property type="match status" value="1"/>
</dbReference>
<comment type="similarity">
    <text evidence="2">Belongs to the diacylglycerol/lipid kinase family.</text>
</comment>
<keyword evidence="17" id="KW-1185">Reference proteome</keyword>
<evidence type="ECO:0000313" key="15">
    <source>
        <dbReference type="EMBL" id="MEC0485652.1"/>
    </source>
</evidence>
<dbReference type="OrthoDB" id="9786026at2"/>
<gene>
    <name evidence="14" type="ORF">AB447_213515</name>
    <name evidence="15" type="ORF">P8828_12485</name>
</gene>
<reference evidence="14" key="2">
    <citation type="submission" date="2015-10" db="EMBL/GenBank/DDBJ databases">
        <authorList>
            <person name="Gilbert D.G."/>
        </authorList>
    </citation>
    <scope>NUCLEOTIDE SEQUENCE</scope>
    <source>
        <strain evidence="14">GO-13</strain>
    </source>
</reference>
<dbReference type="SUPFAM" id="SSF111331">
    <property type="entry name" value="NAD kinase/diacylglycerol kinase-like"/>
    <property type="match status" value="1"/>
</dbReference>
<comment type="caution">
    <text evidence="14">The sequence shown here is derived from an EMBL/GenBank/DDBJ whole genome shotgun (WGS) entry which is preliminary data.</text>
</comment>
<evidence type="ECO:0000313" key="17">
    <source>
        <dbReference type="Proteomes" id="UP001341297"/>
    </source>
</evidence>
<dbReference type="InterPro" id="IPR050187">
    <property type="entry name" value="Lipid_Phosphate_FormReg"/>
</dbReference>
<evidence type="ECO:0000256" key="12">
    <source>
        <dbReference type="ARBA" id="ARBA00023264"/>
    </source>
</evidence>
<proteinExistence type="inferred from homology"/>
<dbReference type="InterPro" id="IPR005218">
    <property type="entry name" value="Diacylglycerol/lipid_kinase"/>
</dbReference>
<dbReference type="Proteomes" id="UP001341297">
    <property type="component" value="Unassembled WGS sequence"/>
</dbReference>
<evidence type="ECO:0000256" key="7">
    <source>
        <dbReference type="ARBA" id="ARBA00022777"/>
    </source>
</evidence>
<evidence type="ECO:0000256" key="2">
    <source>
        <dbReference type="ARBA" id="ARBA00005983"/>
    </source>
</evidence>
<protein>
    <submittedName>
        <fullName evidence="14 15">Lipid kinase</fullName>
    </submittedName>
</protein>
<keyword evidence="10" id="KW-0443">Lipid metabolism</keyword>
<evidence type="ECO:0000256" key="8">
    <source>
        <dbReference type="ARBA" id="ARBA00022840"/>
    </source>
</evidence>
<evidence type="ECO:0000313" key="14">
    <source>
        <dbReference type="EMBL" id="KRT94670.1"/>
    </source>
</evidence>
<name>A0A0J6HVZ9_9BACI</name>
<accession>A0A0J6EEB4</accession>
<dbReference type="STRING" id="1664069.BGLY_3541"/>
<dbReference type="PANTHER" id="PTHR12358:SF106">
    <property type="entry name" value="LIPID KINASE YEGS"/>
    <property type="match status" value="1"/>
</dbReference>
<keyword evidence="9" id="KW-0460">Magnesium</keyword>
<keyword evidence="12" id="KW-1208">Phospholipid metabolism</keyword>
<evidence type="ECO:0000256" key="1">
    <source>
        <dbReference type="ARBA" id="ARBA00001946"/>
    </source>
</evidence>
<reference evidence="15 17" key="3">
    <citation type="submission" date="2023-03" db="EMBL/GenBank/DDBJ databases">
        <title>Agriculturally important microbes genome sequencing.</title>
        <authorList>
            <person name="Dunlap C."/>
        </authorList>
    </citation>
    <scope>NUCLEOTIDE SEQUENCE [LARGE SCALE GENOMIC DNA]</scope>
    <source>
        <strain evidence="15 17">CBP-3203</strain>
    </source>
</reference>
<evidence type="ECO:0000256" key="6">
    <source>
        <dbReference type="ARBA" id="ARBA00022741"/>
    </source>
</evidence>
<dbReference type="GO" id="GO:0008654">
    <property type="term" value="P:phospholipid biosynthetic process"/>
    <property type="evidence" value="ECO:0007669"/>
    <property type="project" value="UniProtKB-KW"/>
</dbReference>
<dbReference type="PROSITE" id="PS50146">
    <property type="entry name" value="DAGK"/>
    <property type="match status" value="1"/>
</dbReference>
<dbReference type="RefSeq" id="WP_048355228.1">
    <property type="nucleotide sequence ID" value="NZ_CP023481.1"/>
</dbReference>
<evidence type="ECO:0000256" key="5">
    <source>
        <dbReference type="ARBA" id="ARBA00022723"/>
    </source>
</evidence>
<dbReference type="InterPro" id="IPR045540">
    <property type="entry name" value="YegS/DAGK_C"/>
</dbReference>
<dbReference type="EMBL" id="JARRTL010000010">
    <property type="protein sequence ID" value="MEC0485652.1"/>
    <property type="molecule type" value="Genomic_DNA"/>
</dbReference>
<dbReference type="Pfam" id="PF19279">
    <property type="entry name" value="YegS_C"/>
    <property type="match status" value="1"/>
</dbReference>
<accession>A0A0J6HVZ9</accession>
<organism evidence="14 16">
    <name type="scientific">Bacillus glycinifermentans</name>
    <dbReference type="NCBI Taxonomy" id="1664069"/>
    <lineage>
        <taxon>Bacteria</taxon>
        <taxon>Bacillati</taxon>
        <taxon>Bacillota</taxon>
        <taxon>Bacilli</taxon>
        <taxon>Bacillales</taxon>
        <taxon>Bacillaceae</taxon>
        <taxon>Bacillus</taxon>
    </lineage>
</organism>
<evidence type="ECO:0000256" key="9">
    <source>
        <dbReference type="ARBA" id="ARBA00022842"/>
    </source>
</evidence>
<keyword evidence="11" id="KW-0594">Phospholipid biosynthesis</keyword>
<keyword evidence="4" id="KW-0808">Transferase</keyword>
<keyword evidence="7 14" id="KW-0418">Kinase</keyword>
<keyword evidence="6" id="KW-0547">Nucleotide-binding</keyword>
<dbReference type="GO" id="GO:0005886">
    <property type="term" value="C:plasma membrane"/>
    <property type="evidence" value="ECO:0007669"/>
    <property type="project" value="TreeGrafter"/>
</dbReference>
<dbReference type="GO" id="GO:0004143">
    <property type="term" value="F:ATP-dependent diacylglycerol kinase activity"/>
    <property type="evidence" value="ECO:0007669"/>
    <property type="project" value="TreeGrafter"/>
</dbReference>
<keyword evidence="5" id="KW-0479">Metal-binding</keyword>
<evidence type="ECO:0000256" key="3">
    <source>
        <dbReference type="ARBA" id="ARBA00022516"/>
    </source>
</evidence>
<dbReference type="PATRIC" id="fig|1664069.3.peg.4192"/>
<keyword evidence="8" id="KW-0067">ATP-binding</keyword>
<dbReference type="InterPro" id="IPR017438">
    <property type="entry name" value="ATP-NAD_kinase_N"/>
</dbReference>
<feature type="domain" description="DAGKc" evidence="13">
    <location>
        <begin position="1"/>
        <end position="134"/>
    </location>
</feature>
<evidence type="ECO:0000256" key="11">
    <source>
        <dbReference type="ARBA" id="ARBA00023209"/>
    </source>
</evidence>
<reference evidence="14 16" key="1">
    <citation type="journal article" date="2015" name="Int. J. Syst. Evol. Microbiol.">
        <title>Bacillus glycinifermentans sp. nov., isolated from fermented soybean paste.</title>
        <authorList>
            <person name="Kim S.J."/>
            <person name="Dunlap C.A."/>
            <person name="Kwon S.W."/>
            <person name="Rooney A.P."/>
        </authorList>
    </citation>
    <scope>NUCLEOTIDE SEQUENCE [LARGE SCALE GENOMIC DNA]</scope>
    <source>
        <strain evidence="14 16">GO-13</strain>
    </source>
</reference>
<keyword evidence="3" id="KW-0444">Lipid biosynthesis</keyword>
<evidence type="ECO:0000313" key="16">
    <source>
        <dbReference type="Proteomes" id="UP000036168"/>
    </source>
</evidence>
<evidence type="ECO:0000256" key="4">
    <source>
        <dbReference type="ARBA" id="ARBA00022679"/>
    </source>
</evidence>
<dbReference type="SMART" id="SM00046">
    <property type="entry name" value="DAGKc"/>
    <property type="match status" value="1"/>
</dbReference>
<dbReference type="Pfam" id="PF00781">
    <property type="entry name" value="DAGK_cat"/>
    <property type="match status" value="1"/>
</dbReference>
<sequence length="306" mass="34278">MSEWYIIINPKAGRSSALRVWKSLQKELQKANVSHRSFITKHPGHAEVLARQISTIQDDRLKRLLIIGGDGTIHEVLNGLTSLQDIQLSVIPAGSANDFKRGFSIKKSDVIKELKKAGKSLTRTYALGSFLTKDSANELYFANHLSIGFDAVAAKKMSDMPKWTTVFRLNHLIQPFLFLAAAFTFKPFVLSFESEDEKRTFKKVWFAAISNHPYYGGGMKIAPDANPREELLDVTIIEDRPVLKKAALLFAMSFGKHIGKDGVTSFKTKDIYFHTNERVLFQADGEIIGSAPVFVKTGEESLRLKT</sequence>
<dbReference type="AlphaFoldDB" id="A0A0J6HVZ9"/>
<evidence type="ECO:0000256" key="10">
    <source>
        <dbReference type="ARBA" id="ARBA00023098"/>
    </source>
</evidence>
<dbReference type="NCBIfam" id="TIGR00147">
    <property type="entry name" value="YegS/Rv2252/BmrU family lipid kinase"/>
    <property type="match status" value="1"/>
</dbReference>
<dbReference type="PANTHER" id="PTHR12358">
    <property type="entry name" value="SPHINGOSINE KINASE"/>
    <property type="match status" value="1"/>
</dbReference>
<dbReference type="EMBL" id="LECW02000005">
    <property type="protein sequence ID" value="KRT94670.1"/>
    <property type="molecule type" value="Genomic_DNA"/>
</dbReference>
<dbReference type="InterPro" id="IPR016064">
    <property type="entry name" value="NAD/diacylglycerol_kinase_sf"/>
</dbReference>
<dbReference type="Gene3D" id="2.60.200.40">
    <property type="match status" value="1"/>
</dbReference>
<dbReference type="InterPro" id="IPR001206">
    <property type="entry name" value="Diacylglycerol_kinase_cat_dom"/>
</dbReference>
<dbReference type="GO" id="GO:0046872">
    <property type="term" value="F:metal ion binding"/>
    <property type="evidence" value="ECO:0007669"/>
    <property type="project" value="UniProtKB-KW"/>
</dbReference>